<accession>H5TRM2</accession>
<dbReference type="STRING" id="1108044.GOOTI_199_00080"/>
<name>H5TRM2_GORO1</name>
<dbReference type="RefSeq" id="WP_007240314.1">
    <property type="nucleotide sequence ID" value="NZ_BAFB01000199.1"/>
</dbReference>
<keyword evidence="2" id="KW-1185">Reference proteome</keyword>
<dbReference type="AlphaFoldDB" id="H5TRM2"/>
<protein>
    <submittedName>
        <fullName evidence="1">Uncharacterized protein</fullName>
    </submittedName>
</protein>
<gene>
    <name evidence="1" type="ORF">GOOTI_199_00080</name>
</gene>
<comment type="caution">
    <text evidence="1">The sequence shown here is derived from an EMBL/GenBank/DDBJ whole genome shotgun (WGS) entry which is preliminary data.</text>
</comment>
<evidence type="ECO:0000313" key="1">
    <source>
        <dbReference type="EMBL" id="GAB36130.1"/>
    </source>
</evidence>
<proteinExistence type="predicted"/>
<sequence>MQSSPVRVASVPSSHVYVRHLSATSSPPGAVRLSDPEPEDGRKVAGGWWPPVMLDPVWIEHHHSDFDIFHIHFGFDAVEPETMSAVVERLRHYGKPLVYTLHDLRNPHHPEPGAHEQILDILVPAADEVLTLTPGAAAEAAQRWGRQVTVLPHPHVVPASRFTTWTKNERDEFVVGVHAKSIRANMDPEPVIATLLDAAVEYDDVVIQINVHAEIYDPDNHWHNPGFAATVERLSRHRRARLRVHQFFSDAQLWDYLSELSVSVLPYRFGTHSGWLEACHDLGTSVIAPNCGFYREQQDLDEFVFTETEFDPSSLIAALASAYSRKTPPASWADRSAQREWLSHRHDSLYRRCIDA</sequence>
<organism evidence="1 2">
    <name type="scientific">Gordonia otitidis (strain DSM 44809 / CCUG 52243 / JCM 12355 / NBRC 100426 / IFM 10032)</name>
    <dbReference type="NCBI Taxonomy" id="1108044"/>
    <lineage>
        <taxon>Bacteria</taxon>
        <taxon>Bacillati</taxon>
        <taxon>Actinomycetota</taxon>
        <taxon>Actinomycetes</taxon>
        <taxon>Mycobacteriales</taxon>
        <taxon>Gordoniaceae</taxon>
        <taxon>Gordonia</taxon>
    </lineage>
</organism>
<dbReference type="EMBL" id="BAFB01000199">
    <property type="protein sequence ID" value="GAB36130.1"/>
    <property type="molecule type" value="Genomic_DNA"/>
</dbReference>
<dbReference type="Gene3D" id="3.40.50.2000">
    <property type="entry name" value="Glycogen Phosphorylase B"/>
    <property type="match status" value="1"/>
</dbReference>
<dbReference type="Proteomes" id="UP000005038">
    <property type="component" value="Unassembled WGS sequence"/>
</dbReference>
<dbReference type="SUPFAM" id="SSF53756">
    <property type="entry name" value="UDP-Glycosyltransferase/glycogen phosphorylase"/>
    <property type="match status" value="1"/>
</dbReference>
<evidence type="ECO:0000313" key="2">
    <source>
        <dbReference type="Proteomes" id="UP000005038"/>
    </source>
</evidence>
<reference evidence="1" key="1">
    <citation type="submission" date="2012-02" db="EMBL/GenBank/DDBJ databases">
        <title>Whole genome shotgun sequence of Gordonia otitidis NBRC 100426.</title>
        <authorList>
            <person name="Yoshida I."/>
            <person name="Hosoyama A."/>
            <person name="Tsuchikane K."/>
            <person name="Katsumata H."/>
            <person name="Yamazaki S."/>
            <person name="Fujita N."/>
        </authorList>
    </citation>
    <scope>NUCLEOTIDE SEQUENCE [LARGE SCALE GENOMIC DNA]</scope>
    <source>
        <strain evidence="1">NBRC 100426</strain>
    </source>
</reference>